<evidence type="ECO:0000313" key="1">
    <source>
        <dbReference type="EMBL" id="TMQ91512.1"/>
    </source>
</evidence>
<evidence type="ECO:0000313" key="2">
    <source>
        <dbReference type="Proteomes" id="UP000309174"/>
    </source>
</evidence>
<keyword evidence="2" id="KW-1185">Reference proteome</keyword>
<organism evidence="1 2">
    <name type="scientific">Actinomadura soli</name>
    <dbReference type="NCBI Taxonomy" id="2508997"/>
    <lineage>
        <taxon>Bacteria</taxon>
        <taxon>Bacillati</taxon>
        <taxon>Actinomycetota</taxon>
        <taxon>Actinomycetes</taxon>
        <taxon>Streptosporangiales</taxon>
        <taxon>Thermomonosporaceae</taxon>
        <taxon>Actinomadura</taxon>
    </lineage>
</organism>
<comment type="caution">
    <text evidence="1">The sequence shown here is derived from an EMBL/GenBank/DDBJ whole genome shotgun (WGS) entry which is preliminary data.</text>
</comment>
<dbReference type="OrthoDB" id="3216820at2"/>
<protein>
    <submittedName>
        <fullName evidence="1">SAM-dependent methyltransferase</fullName>
    </submittedName>
</protein>
<dbReference type="InterPro" id="IPR029063">
    <property type="entry name" value="SAM-dependent_MTases_sf"/>
</dbReference>
<dbReference type="Gene3D" id="3.40.50.150">
    <property type="entry name" value="Vaccinia Virus protein VP39"/>
    <property type="match status" value="1"/>
</dbReference>
<dbReference type="SUPFAM" id="SSF53335">
    <property type="entry name" value="S-adenosyl-L-methionine-dependent methyltransferases"/>
    <property type="match status" value="1"/>
</dbReference>
<reference evidence="1 2" key="1">
    <citation type="submission" date="2019-05" db="EMBL/GenBank/DDBJ databases">
        <title>Draft genome sequence of Actinomadura sp. 14C53.</title>
        <authorList>
            <person name="Saricaoglu S."/>
            <person name="Isik K."/>
        </authorList>
    </citation>
    <scope>NUCLEOTIDE SEQUENCE [LARGE SCALE GENOMIC DNA]</scope>
    <source>
        <strain evidence="1 2">14C53</strain>
    </source>
</reference>
<proteinExistence type="predicted"/>
<dbReference type="InterPro" id="IPR006764">
    <property type="entry name" value="SAM_dep_MeTrfase_SAV2177_type"/>
</dbReference>
<keyword evidence="1" id="KW-0489">Methyltransferase</keyword>
<dbReference type="Pfam" id="PF04672">
    <property type="entry name" value="Methyltransf_19"/>
    <property type="match status" value="1"/>
</dbReference>
<gene>
    <name evidence="1" type="ORF">ETD83_30620</name>
</gene>
<name>A0A5C4J4Q0_9ACTN</name>
<accession>A0A5C4J4Q0</accession>
<dbReference type="EMBL" id="VCKW01000206">
    <property type="protein sequence ID" value="TMQ91512.1"/>
    <property type="molecule type" value="Genomic_DNA"/>
</dbReference>
<dbReference type="PIRSF" id="PIRSF017393">
    <property type="entry name" value="MTase_SAV2177"/>
    <property type="match status" value="1"/>
</dbReference>
<dbReference type="AlphaFoldDB" id="A0A5C4J4Q0"/>
<keyword evidence="1" id="KW-0808">Transferase</keyword>
<dbReference type="Proteomes" id="UP000309174">
    <property type="component" value="Unassembled WGS sequence"/>
</dbReference>
<dbReference type="GO" id="GO:0032259">
    <property type="term" value="P:methylation"/>
    <property type="evidence" value="ECO:0007669"/>
    <property type="project" value="UniProtKB-KW"/>
</dbReference>
<sequence length="303" mass="33533">MQGDDLLRPNRTQGGPFIPKRPLCLIRWVVVDEQHGRDLPSIPGVDPAVPNSARVWDYWLGGDEFYPADKAMADEVERVLPDIVDQARADRLFLRRVVEFFAGEAGIGQFLDVGTGLPTSNNTHEVAQRLRPDARVVYVDNDPLVLAHARALLTSTPEGMTDYLDVDMHEPDRILDLAGRTLDMARPVAITMLGVVWHIVDDDDAVRILGRLVERVAPGSHLAISHQTDEITGQQARDAVDMWNRDAAPKGVCRSKRQLEELFTAVGLELLPPGVVSCNRWRPEAPDVLPGEVDQFGGVGVKH</sequence>
<dbReference type="GO" id="GO:0008168">
    <property type="term" value="F:methyltransferase activity"/>
    <property type="evidence" value="ECO:0007669"/>
    <property type="project" value="UniProtKB-KW"/>
</dbReference>